<dbReference type="EMBL" id="ARXU01000008">
    <property type="protein sequence ID" value="KGD60691.1"/>
    <property type="molecule type" value="Genomic_DNA"/>
</dbReference>
<accession>A0ABR4WBI1</accession>
<sequence>MGQDKTDTLAPLEVGRHCAALHSRVLSRLVTRLYNNKLADTGLRITQFSILNAIKAQPPESIFQLSEWLGMERTSLQRTVDKLIEKGLVESEPTGNKRSLGLSLTADGEALYRRALIRWQEAQNAFESLVGKEEWDNMASQLHRFSTRVKQEL</sequence>
<dbReference type="Proteomes" id="UP000029443">
    <property type="component" value="Unassembled WGS sequence"/>
</dbReference>
<evidence type="ECO:0000313" key="2">
    <source>
        <dbReference type="EMBL" id="KGD60691.1"/>
    </source>
</evidence>
<dbReference type="InterPro" id="IPR036388">
    <property type="entry name" value="WH-like_DNA-bd_sf"/>
</dbReference>
<protein>
    <submittedName>
        <fullName evidence="2">MarR family transcriptional regulator-like protein</fullName>
    </submittedName>
</protein>
<dbReference type="Gene3D" id="1.10.10.10">
    <property type="entry name" value="Winged helix-like DNA-binding domain superfamily/Winged helix DNA-binding domain"/>
    <property type="match status" value="1"/>
</dbReference>
<dbReference type="InterPro" id="IPR000835">
    <property type="entry name" value="HTH_MarR-typ"/>
</dbReference>
<dbReference type="Pfam" id="PF12802">
    <property type="entry name" value="MarR_2"/>
    <property type="match status" value="1"/>
</dbReference>
<feature type="domain" description="HTH marR-type" evidence="1">
    <location>
        <begin position="19"/>
        <end position="147"/>
    </location>
</feature>
<dbReference type="SUPFAM" id="SSF46785">
    <property type="entry name" value="Winged helix' DNA-binding domain"/>
    <property type="match status" value="1"/>
</dbReference>
<dbReference type="SMART" id="SM00347">
    <property type="entry name" value="HTH_MARR"/>
    <property type="match status" value="1"/>
</dbReference>
<dbReference type="InterPro" id="IPR036390">
    <property type="entry name" value="WH_DNA-bd_sf"/>
</dbReference>
<dbReference type="InterPro" id="IPR039422">
    <property type="entry name" value="MarR/SlyA-like"/>
</dbReference>
<name>A0ABR4WBI1_9GAMM</name>
<keyword evidence="3" id="KW-1185">Reference proteome</keyword>
<evidence type="ECO:0000259" key="1">
    <source>
        <dbReference type="PROSITE" id="PS50995"/>
    </source>
</evidence>
<dbReference type="RefSeq" id="WP_035248306.1">
    <property type="nucleotide sequence ID" value="NZ_ARXU01000008.1"/>
</dbReference>
<comment type="caution">
    <text evidence="2">The sequence shown here is derived from an EMBL/GenBank/DDBJ whole genome shotgun (WGS) entry which is preliminary data.</text>
</comment>
<proteinExistence type="predicted"/>
<dbReference type="PANTHER" id="PTHR33164:SF105">
    <property type="entry name" value="TRANSCRIPTIONAL REPRESSOR PROTEIN-RELATED"/>
    <property type="match status" value="1"/>
</dbReference>
<gene>
    <name evidence="2" type="ORF">T9A_02168</name>
</gene>
<evidence type="ECO:0000313" key="3">
    <source>
        <dbReference type="Proteomes" id="UP000029443"/>
    </source>
</evidence>
<dbReference type="PROSITE" id="PS50995">
    <property type="entry name" value="HTH_MARR_2"/>
    <property type="match status" value="1"/>
</dbReference>
<reference evidence="2 3" key="1">
    <citation type="submission" date="2012-09" db="EMBL/GenBank/DDBJ databases">
        <title>Genome Sequence of alkane-degrading Bacterium Alcanivorax jadensis T9.</title>
        <authorList>
            <person name="Lai Q."/>
            <person name="Shao Z."/>
        </authorList>
    </citation>
    <scope>NUCLEOTIDE SEQUENCE [LARGE SCALE GENOMIC DNA]</scope>
    <source>
        <strain evidence="2 3">T9</strain>
    </source>
</reference>
<dbReference type="PANTHER" id="PTHR33164">
    <property type="entry name" value="TRANSCRIPTIONAL REGULATOR, MARR FAMILY"/>
    <property type="match status" value="1"/>
</dbReference>
<organism evidence="2 3">
    <name type="scientific">Alcanivorax jadensis T9</name>
    <dbReference type="NCBI Taxonomy" id="1177181"/>
    <lineage>
        <taxon>Bacteria</taxon>
        <taxon>Pseudomonadati</taxon>
        <taxon>Pseudomonadota</taxon>
        <taxon>Gammaproteobacteria</taxon>
        <taxon>Oceanospirillales</taxon>
        <taxon>Alcanivoracaceae</taxon>
        <taxon>Alcanivorax</taxon>
    </lineage>
</organism>